<dbReference type="InterPro" id="IPR025445">
    <property type="entry name" value="DUF4191"/>
</dbReference>
<organism evidence="2">
    <name type="scientific">freshwater metagenome</name>
    <dbReference type="NCBI Taxonomy" id="449393"/>
    <lineage>
        <taxon>unclassified sequences</taxon>
        <taxon>metagenomes</taxon>
        <taxon>ecological metagenomes</taxon>
    </lineage>
</organism>
<keyword evidence="1" id="KW-0812">Transmembrane</keyword>
<evidence type="ECO:0000313" key="2">
    <source>
        <dbReference type="EMBL" id="KGA15150.1"/>
    </source>
</evidence>
<reference evidence="2" key="1">
    <citation type="submission" date="2014-06" db="EMBL/GenBank/DDBJ databases">
        <title>Key roles for freshwater Actinobacteria revealed by deep metagenomic sequencing.</title>
        <authorList>
            <person name="Ghai R."/>
            <person name="Mizuno C.M."/>
            <person name="Picazo A."/>
            <person name="Camacho A."/>
            <person name="Rodriguez-Valera F."/>
        </authorList>
    </citation>
    <scope>NUCLEOTIDE SEQUENCE</scope>
</reference>
<keyword evidence="1" id="KW-0472">Membrane</keyword>
<protein>
    <recommendedName>
        <fullName evidence="3">DUF4191 domain-containing protein</fullName>
    </recommendedName>
</protein>
<feature type="transmembrane region" description="Helical" evidence="1">
    <location>
        <begin position="32"/>
        <end position="56"/>
    </location>
</feature>
<feature type="transmembrane region" description="Helical" evidence="1">
    <location>
        <begin position="62"/>
        <end position="82"/>
    </location>
</feature>
<keyword evidence="1" id="KW-1133">Transmembrane helix</keyword>
<evidence type="ECO:0008006" key="3">
    <source>
        <dbReference type="Google" id="ProtNLM"/>
    </source>
</evidence>
<dbReference type="AlphaFoldDB" id="A0A094PTQ2"/>
<comment type="caution">
    <text evidence="2">The sequence shown here is derived from an EMBL/GenBank/DDBJ whole genome shotgun (WGS) entry which is preliminary data.</text>
</comment>
<sequence length="233" mass="25378">MAEKAPKVQKEPGKIKQLWQVYKLTAKSDKNFVLAGTLGFIAPLAIGVLAIVLFFRDSALTVFLWSITTLLFSFLSALTVLSRRAEKAAFMRIAGQPGAVAAVISSTLKRGYSTSDMPVAVDPKSRDAVYRAVGKAGVVLIAEGNSARVRQLIEDEKRKVSRAIPGVTIPVVWVNQDSSSTPLHALTKTIYKLKKALNRSEISIVNKRLAGLGLNIPIPKGIDPNRMRPGRRM</sequence>
<accession>A0A094PTQ2</accession>
<evidence type="ECO:0000256" key="1">
    <source>
        <dbReference type="SAM" id="Phobius"/>
    </source>
</evidence>
<proteinExistence type="predicted"/>
<name>A0A094PTQ2_9ZZZZ</name>
<gene>
    <name evidence="2" type="ORF">GM51_15555</name>
</gene>
<dbReference type="EMBL" id="JNSL01000123">
    <property type="protein sequence ID" value="KGA15150.1"/>
    <property type="molecule type" value="Genomic_DNA"/>
</dbReference>
<dbReference type="Pfam" id="PF13829">
    <property type="entry name" value="DUF4191"/>
    <property type="match status" value="1"/>
</dbReference>